<dbReference type="GO" id="GO:0009231">
    <property type="term" value="P:riboflavin biosynthetic process"/>
    <property type="evidence" value="ECO:0007669"/>
    <property type="project" value="TreeGrafter"/>
</dbReference>
<dbReference type="Gene3D" id="3.40.50.1000">
    <property type="entry name" value="HAD superfamily/HAD-like"/>
    <property type="match status" value="1"/>
</dbReference>
<dbReference type="SFLD" id="SFLDS00003">
    <property type="entry name" value="Haloacid_Dehalogenase"/>
    <property type="match status" value="1"/>
</dbReference>
<dbReference type="NCBIfam" id="TIGR01549">
    <property type="entry name" value="HAD-SF-IA-v1"/>
    <property type="match status" value="1"/>
</dbReference>
<keyword evidence="5" id="KW-1185">Reference proteome</keyword>
<gene>
    <name evidence="4" type="ORF">S7S_01170</name>
</gene>
<dbReference type="PANTHER" id="PTHR46470">
    <property type="entry name" value="N-ACYLNEURAMINATE-9-PHOSPHATASE"/>
    <property type="match status" value="1"/>
</dbReference>
<dbReference type="STRING" id="391936.S7S_01170"/>
<dbReference type="HOGENOM" id="CLU_045011_8_2_6"/>
<dbReference type="InterPro" id="IPR051400">
    <property type="entry name" value="HAD-like_hydrolase"/>
</dbReference>
<dbReference type="InterPro" id="IPR006439">
    <property type="entry name" value="HAD-SF_hydro_IA"/>
</dbReference>
<dbReference type="InterPro" id="IPR036412">
    <property type="entry name" value="HAD-like_sf"/>
</dbReference>
<sequence>MPRLKLITFDLDNTLWPVDEVIRRAEQRCRLWIAERYPEAAECMTVEAVREIRDQLLREKPGYVHNLTALRRDALARGFMAAGYHSSEAARLAGEAFGIFHDARNEVVFFPGALDILAHLADSYTLGALTNGNADLRRIGIDDLFAFHHSAETVGRGKPEADMFLAALKSSGSRADQALHVGDHPLEDVGAAIQHGFGAVWANLLDQRWPADLPEHPHRIHTLHELRDLVTLLDA</sequence>
<evidence type="ECO:0000313" key="4">
    <source>
        <dbReference type="EMBL" id="AJD46658.1"/>
    </source>
</evidence>
<keyword evidence="2 4" id="KW-0378">Hydrolase</keyword>
<dbReference type="AlphaFoldDB" id="A0A0B4XJB8"/>
<proteinExistence type="predicted"/>
<dbReference type="SUPFAM" id="SSF56784">
    <property type="entry name" value="HAD-like"/>
    <property type="match status" value="1"/>
</dbReference>
<evidence type="ECO:0000256" key="2">
    <source>
        <dbReference type="ARBA" id="ARBA00022801"/>
    </source>
</evidence>
<accession>A0A0B4XJB8</accession>
<dbReference type="PANTHER" id="PTHR46470:SF4">
    <property type="entry name" value="5-AMINO-6-(5-PHOSPHO-D-RIBITYLAMINO)URACIL PHOSPHATASE YIGB"/>
    <property type="match status" value="1"/>
</dbReference>
<dbReference type="NCBIfam" id="TIGR01509">
    <property type="entry name" value="HAD-SF-IA-v3"/>
    <property type="match status" value="1"/>
</dbReference>
<evidence type="ECO:0000313" key="5">
    <source>
        <dbReference type="Proteomes" id="UP000006764"/>
    </source>
</evidence>
<reference evidence="4 5" key="1">
    <citation type="journal article" date="2012" name="J. Bacteriol.">
        <title>Genome sequence of an alkane-degrading bacterium, Alcanivorax pacificus type strain W11-5, isolated from deep sea sediment.</title>
        <authorList>
            <person name="Lai Q."/>
            <person name="Shao Z."/>
        </authorList>
    </citation>
    <scope>NUCLEOTIDE SEQUENCE [LARGE SCALE GENOMIC DNA]</scope>
    <source>
        <strain evidence="4 5">W11-5</strain>
    </source>
</reference>
<comment type="cofactor">
    <cofactor evidence="1">
        <name>Mg(2+)</name>
        <dbReference type="ChEBI" id="CHEBI:18420"/>
    </cofactor>
</comment>
<dbReference type="GO" id="GO:0016787">
    <property type="term" value="F:hydrolase activity"/>
    <property type="evidence" value="ECO:0007669"/>
    <property type="project" value="UniProtKB-KW"/>
</dbReference>
<dbReference type="RefSeq" id="WP_008736162.1">
    <property type="nucleotide sequence ID" value="NZ_CP004387.1"/>
</dbReference>
<dbReference type="InterPro" id="IPR023214">
    <property type="entry name" value="HAD_sf"/>
</dbReference>
<organism evidence="4 5">
    <name type="scientific">Isoalcanivorax pacificus W11-5</name>
    <dbReference type="NCBI Taxonomy" id="391936"/>
    <lineage>
        <taxon>Bacteria</taxon>
        <taxon>Pseudomonadati</taxon>
        <taxon>Pseudomonadota</taxon>
        <taxon>Gammaproteobacteria</taxon>
        <taxon>Oceanospirillales</taxon>
        <taxon>Alcanivoracaceae</taxon>
        <taxon>Isoalcanivorax</taxon>
    </lineage>
</organism>
<dbReference type="OrthoDB" id="367448at2"/>
<dbReference type="SFLD" id="SFLDG01129">
    <property type="entry name" value="C1.5:_HAD__Beta-PGM__Phosphata"/>
    <property type="match status" value="1"/>
</dbReference>
<keyword evidence="3" id="KW-0460">Magnesium</keyword>
<dbReference type="KEGG" id="apac:S7S_01170"/>
<dbReference type="Proteomes" id="UP000006764">
    <property type="component" value="Chromosome"/>
</dbReference>
<protein>
    <submittedName>
        <fullName evidence="4">Haloacid dehalogenase-like hydrolase</fullName>
    </submittedName>
</protein>
<dbReference type="EMBL" id="CP004387">
    <property type="protein sequence ID" value="AJD46658.1"/>
    <property type="molecule type" value="Genomic_DNA"/>
</dbReference>
<dbReference type="Pfam" id="PF00702">
    <property type="entry name" value="Hydrolase"/>
    <property type="match status" value="1"/>
</dbReference>
<evidence type="ECO:0000256" key="1">
    <source>
        <dbReference type="ARBA" id="ARBA00001946"/>
    </source>
</evidence>
<evidence type="ECO:0000256" key="3">
    <source>
        <dbReference type="ARBA" id="ARBA00022842"/>
    </source>
</evidence>
<name>A0A0B4XJB8_9GAMM</name>
<dbReference type="Gene3D" id="1.20.120.1600">
    <property type="match status" value="1"/>
</dbReference>